<sequence length="114" mass="12783">MMFGGTMSGQDDIGFTSGEEIVDVSGIQDIKFLGAKVEQISNIFLKELKGGSLRLSERKYWFMPTDKKDVDKIYVVKNNPLVVENGVVLDRITTSSFGPLKRIMHCGDEDEYIT</sequence>
<organism evidence="1 2">
    <name type="scientific">Artemia franciscana</name>
    <name type="common">Brine shrimp</name>
    <name type="synonym">Artemia sanfranciscana</name>
    <dbReference type="NCBI Taxonomy" id="6661"/>
    <lineage>
        <taxon>Eukaryota</taxon>
        <taxon>Metazoa</taxon>
        <taxon>Ecdysozoa</taxon>
        <taxon>Arthropoda</taxon>
        <taxon>Crustacea</taxon>
        <taxon>Branchiopoda</taxon>
        <taxon>Anostraca</taxon>
        <taxon>Artemiidae</taxon>
        <taxon>Artemia</taxon>
    </lineage>
</organism>
<proteinExistence type="predicted"/>
<dbReference type="Proteomes" id="UP001187531">
    <property type="component" value="Unassembled WGS sequence"/>
</dbReference>
<evidence type="ECO:0000313" key="1">
    <source>
        <dbReference type="EMBL" id="KAK2716411.1"/>
    </source>
</evidence>
<dbReference type="EMBL" id="JAVRJZ010000012">
    <property type="protein sequence ID" value="KAK2716411.1"/>
    <property type="molecule type" value="Genomic_DNA"/>
</dbReference>
<comment type="caution">
    <text evidence="1">The sequence shown here is derived from an EMBL/GenBank/DDBJ whole genome shotgun (WGS) entry which is preliminary data.</text>
</comment>
<reference evidence="1" key="1">
    <citation type="submission" date="2023-07" db="EMBL/GenBank/DDBJ databases">
        <title>Chromosome-level genome assembly of Artemia franciscana.</title>
        <authorList>
            <person name="Jo E."/>
        </authorList>
    </citation>
    <scope>NUCLEOTIDE SEQUENCE</scope>
    <source>
        <tissue evidence="1">Whole body</tissue>
    </source>
</reference>
<name>A0AA88L8J2_ARTSF</name>
<keyword evidence="2" id="KW-1185">Reference proteome</keyword>
<dbReference type="AlphaFoldDB" id="A0AA88L8J2"/>
<evidence type="ECO:0000313" key="2">
    <source>
        <dbReference type="Proteomes" id="UP001187531"/>
    </source>
</evidence>
<protein>
    <submittedName>
        <fullName evidence="1">Uncharacterized protein</fullName>
    </submittedName>
</protein>
<accession>A0AA88L8J2</accession>
<gene>
    <name evidence="1" type="ORF">QYM36_010836</name>
</gene>